<dbReference type="PROSITE" id="PS51273">
    <property type="entry name" value="GATASE_TYPE_1"/>
    <property type="match status" value="1"/>
</dbReference>
<evidence type="ECO:0000313" key="1">
    <source>
        <dbReference type="EMBL" id="EKV27298.1"/>
    </source>
</evidence>
<dbReference type="Proteomes" id="UP000009881">
    <property type="component" value="Unassembled WGS sequence"/>
</dbReference>
<dbReference type="PANTHER" id="PTHR43235">
    <property type="entry name" value="GLUTAMINE AMIDOTRANSFERASE PB2B2.05-RELATED"/>
    <property type="match status" value="1"/>
</dbReference>
<keyword evidence="1" id="KW-0808">Transferase</keyword>
<evidence type="ECO:0000313" key="2">
    <source>
        <dbReference type="Proteomes" id="UP000009881"/>
    </source>
</evidence>
<dbReference type="EMBL" id="ANHY01000020">
    <property type="protein sequence ID" value="EKV27298.1"/>
    <property type="molecule type" value="Genomic_DNA"/>
</dbReference>
<dbReference type="InterPro" id="IPR029062">
    <property type="entry name" value="Class_I_gatase-like"/>
</dbReference>
<keyword evidence="1" id="KW-0315">Glutamine amidotransferase</keyword>
<dbReference type="GO" id="GO:0005829">
    <property type="term" value="C:cytosol"/>
    <property type="evidence" value="ECO:0007669"/>
    <property type="project" value="TreeGrafter"/>
</dbReference>
<dbReference type="Gene3D" id="3.40.50.880">
    <property type="match status" value="1"/>
</dbReference>
<dbReference type="PATRIC" id="fig|1238182.3.peg.3754"/>
<dbReference type="eggNOG" id="COG2071">
    <property type="taxonomic scope" value="Bacteria"/>
</dbReference>
<comment type="caution">
    <text evidence="1">The sequence shown here is derived from an EMBL/GenBank/DDBJ whole genome shotgun (WGS) entry which is preliminary data.</text>
</comment>
<keyword evidence="2" id="KW-1185">Reference proteome</keyword>
<accession>K9H9K5</accession>
<gene>
    <name evidence="1" type="ORF">C882_1800</name>
</gene>
<dbReference type="InterPro" id="IPR011697">
    <property type="entry name" value="Peptidase_C26"/>
</dbReference>
<dbReference type="STRING" id="1238182.C882_1800"/>
<proteinExistence type="predicted"/>
<protein>
    <submittedName>
        <fullName evidence="1">Glutamine amidotransferase related enzyme</fullName>
    </submittedName>
</protein>
<reference evidence="1 2" key="1">
    <citation type="journal article" date="2013" name="Genome Announc.">
        <title>Draft Genome Sequence of an Alphaproteobacterium, Caenispirillum salinarum AK4(T), Isolated from a Solar Saltern.</title>
        <authorList>
            <person name="Khatri I."/>
            <person name="Singh A."/>
            <person name="Korpole S."/>
            <person name="Pinnaka A.K."/>
            <person name="Subramanian S."/>
        </authorList>
    </citation>
    <scope>NUCLEOTIDE SEQUENCE [LARGE SCALE GENOMIC DNA]</scope>
    <source>
        <strain evidence="1 2">AK4</strain>
    </source>
</reference>
<organism evidence="1 2">
    <name type="scientific">Caenispirillum salinarum AK4</name>
    <dbReference type="NCBI Taxonomy" id="1238182"/>
    <lineage>
        <taxon>Bacteria</taxon>
        <taxon>Pseudomonadati</taxon>
        <taxon>Pseudomonadota</taxon>
        <taxon>Alphaproteobacteria</taxon>
        <taxon>Rhodospirillales</taxon>
        <taxon>Novispirillaceae</taxon>
        <taxon>Caenispirillum</taxon>
    </lineage>
</organism>
<dbReference type="SUPFAM" id="SSF52317">
    <property type="entry name" value="Class I glutamine amidotransferase-like"/>
    <property type="match status" value="1"/>
</dbReference>
<dbReference type="InterPro" id="IPR044668">
    <property type="entry name" value="PuuD-like"/>
</dbReference>
<dbReference type="Pfam" id="PF07722">
    <property type="entry name" value="Peptidase_C26"/>
    <property type="match status" value="1"/>
</dbReference>
<sequence>MASFHGASGRPVIGVTASRRGGRWMWAFNRLALRIAGARAQRITATDDERVLDEVDGLLLGGGDDIGAELYGGELTLDVRLDPERDELERRALDVAFERRLPVLGVCRGAQMINIHCGGTLHQEIREVYAQAPYMRTILPKKWVEVEDDSRLLSLLGRKRIKVNSLHHQAIDRPGTDLRIVARDEHGIVQGIERAADPLLVGVQWHPEFLFYAQSQSELLKALVAQARRCMENRGGECAA</sequence>
<dbReference type="GO" id="GO:0016811">
    <property type="term" value="F:hydrolase activity, acting on carbon-nitrogen (but not peptide) bonds, in linear amides"/>
    <property type="evidence" value="ECO:0007669"/>
    <property type="project" value="InterPro"/>
</dbReference>
<dbReference type="OrthoDB" id="9813383at2"/>
<name>K9H9K5_9PROT</name>
<dbReference type="GO" id="GO:0016740">
    <property type="term" value="F:transferase activity"/>
    <property type="evidence" value="ECO:0007669"/>
    <property type="project" value="UniProtKB-KW"/>
</dbReference>
<dbReference type="AlphaFoldDB" id="K9H9K5"/>
<dbReference type="PANTHER" id="PTHR43235:SF1">
    <property type="entry name" value="GLUTAMINE AMIDOTRANSFERASE PB2B2.05-RELATED"/>
    <property type="match status" value="1"/>
</dbReference>